<reference evidence="1 2" key="1">
    <citation type="submission" date="2023-07" db="EMBL/GenBank/DDBJ databases">
        <title>Genomic Encyclopedia of Type Strains, Phase IV (KMG-IV): sequencing the most valuable type-strain genomes for metagenomic binning, comparative biology and taxonomic classification.</title>
        <authorList>
            <person name="Goeker M."/>
        </authorList>
    </citation>
    <scope>NUCLEOTIDE SEQUENCE [LARGE SCALE GENOMIC DNA]</scope>
    <source>
        <strain evidence="1 2">NIO-1023</strain>
    </source>
</reference>
<name>A0ABT9MCX4_9DEIO</name>
<accession>A0ABT9MCX4</accession>
<dbReference type="Proteomes" id="UP001232163">
    <property type="component" value="Unassembled WGS sequence"/>
</dbReference>
<sequence length="77" mass="8705">MTQQSSTKPQTLPLEALALRPSQVIKRYSLPRDRLYGAIARRELRALNVGTPEHPAFLLRVSDVEAWLETLTYGGKK</sequence>
<evidence type="ECO:0000313" key="1">
    <source>
        <dbReference type="EMBL" id="MDP9764461.1"/>
    </source>
</evidence>
<protein>
    <recommendedName>
        <fullName evidence="3">DNA-binding protein</fullName>
    </recommendedName>
</protein>
<dbReference type="EMBL" id="JAURUR010000004">
    <property type="protein sequence ID" value="MDP9764461.1"/>
    <property type="molecule type" value="Genomic_DNA"/>
</dbReference>
<comment type="caution">
    <text evidence="1">The sequence shown here is derived from an EMBL/GenBank/DDBJ whole genome shotgun (WGS) entry which is preliminary data.</text>
</comment>
<proteinExistence type="predicted"/>
<dbReference type="RefSeq" id="WP_307465994.1">
    <property type="nucleotide sequence ID" value="NZ_JAURUR010000004.1"/>
</dbReference>
<evidence type="ECO:0000313" key="2">
    <source>
        <dbReference type="Proteomes" id="UP001232163"/>
    </source>
</evidence>
<keyword evidence="2" id="KW-1185">Reference proteome</keyword>
<organism evidence="1 2">
    <name type="scientific">Deinococcus enclensis</name>
    <dbReference type="NCBI Taxonomy" id="1049582"/>
    <lineage>
        <taxon>Bacteria</taxon>
        <taxon>Thermotogati</taxon>
        <taxon>Deinococcota</taxon>
        <taxon>Deinococci</taxon>
        <taxon>Deinococcales</taxon>
        <taxon>Deinococcaceae</taxon>
        <taxon>Deinococcus</taxon>
    </lineage>
</organism>
<gene>
    <name evidence="1" type="ORF">QO006_001886</name>
</gene>
<evidence type="ECO:0008006" key="3">
    <source>
        <dbReference type="Google" id="ProtNLM"/>
    </source>
</evidence>